<gene>
    <name evidence="2" type="ORF">HR45_18375</name>
</gene>
<protein>
    <recommendedName>
        <fullName evidence="1">Glyoxalase-like domain-containing protein</fullName>
    </recommendedName>
</protein>
<dbReference type="Pfam" id="PF13468">
    <property type="entry name" value="Glyoxalase_3"/>
    <property type="match status" value="1"/>
</dbReference>
<dbReference type="InterPro" id="IPR029068">
    <property type="entry name" value="Glyas_Bleomycin-R_OHBP_Dase"/>
</dbReference>
<feature type="domain" description="Glyoxalase-like" evidence="1">
    <location>
        <begin position="3"/>
        <end position="72"/>
    </location>
</feature>
<organism evidence="2 3">
    <name type="scientific">Shewanella mangrovi</name>
    <dbReference type="NCBI Taxonomy" id="1515746"/>
    <lineage>
        <taxon>Bacteria</taxon>
        <taxon>Pseudomonadati</taxon>
        <taxon>Pseudomonadota</taxon>
        <taxon>Gammaproteobacteria</taxon>
        <taxon>Alteromonadales</taxon>
        <taxon>Shewanellaceae</taxon>
        <taxon>Shewanella</taxon>
    </lineage>
</organism>
<dbReference type="Gene3D" id="3.10.180.10">
    <property type="entry name" value="2,3-Dihydroxybiphenyl 1,2-Dioxygenase, domain 1"/>
    <property type="match status" value="1"/>
</dbReference>
<evidence type="ECO:0000313" key="3">
    <source>
        <dbReference type="Proteomes" id="UP000029264"/>
    </source>
</evidence>
<reference evidence="2 3" key="1">
    <citation type="submission" date="2014-06" db="EMBL/GenBank/DDBJ databases">
        <title>Shewanella sp. YQH10.</title>
        <authorList>
            <person name="Liu Y."/>
            <person name="Zeng R."/>
        </authorList>
    </citation>
    <scope>NUCLEOTIDE SEQUENCE [LARGE SCALE GENOMIC DNA]</scope>
    <source>
        <strain evidence="2 3">YQH10</strain>
    </source>
</reference>
<dbReference type="Proteomes" id="UP000029264">
    <property type="component" value="Unassembled WGS sequence"/>
</dbReference>
<dbReference type="AlphaFoldDB" id="A0A094JU94"/>
<keyword evidence="3" id="KW-1185">Reference proteome</keyword>
<accession>A0A094JU94</accession>
<sequence>MEIDHLFILCSPTAPEAEVLEAFGLQEGEPRVHQGQGTANRRFFFGNTYLELLYVQDELALQSDTSRITRLHERFGQHCSDISPFGICFKSLPSGDVELRDYRPDYLPHDYQLALAASNPLTEPMWFFLSSPEHKVPPYRTQQMLDSAGFSRLSAVIISTTQGASISAVAKTLVAESCVSLVPGLTPLMELIFDDGIQGRCHDFRPALPLVVNW</sequence>
<dbReference type="EMBL" id="JPEO01000025">
    <property type="protein sequence ID" value="KFZ36046.1"/>
    <property type="molecule type" value="Genomic_DNA"/>
</dbReference>
<name>A0A094JU94_9GAMM</name>
<evidence type="ECO:0000259" key="1">
    <source>
        <dbReference type="Pfam" id="PF13468"/>
    </source>
</evidence>
<dbReference type="InterPro" id="IPR025870">
    <property type="entry name" value="Glyoxalase-like_dom"/>
</dbReference>
<dbReference type="eggNOG" id="ENOG5030VW1">
    <property type="taxonomic scope" value="Bacteria"/>
</dbReference>
<proteinExistence type="predicted"/>
<comment type="caution">
    <text evidence="2">The sequence shown here is derived from an EMBL/GenBank/DDBJ whole genome shotgun (WGS) entry which is preliminary data.</text>
</comment>
<evidence type="ECO:0000313" key="2">
    <source>
        <dbReference type="EMBL" id="KFZ36046.1"/>
    </source>
</evidence>